<dbReference type="GO" id="GO:0005524">
    <property type="term" value="F:ATP binding"/>
    <property type="evidence" value="ECO:0007669"/>
    <property type="project" value="UniProtKB-KW"/>
</dbReference>
<dbReference type="SMART" id="SM00382">
    <property type="entry name" value="AAA"/>
    <property type="match status" value="1"/>
</dbReference>
<evidence type="ECO:0000256" key="4">
    <source>
        <dbReference type="ARBA" id="ARBA00022840"/>
    </source>
</evidence>
<organism evidence="7 9">
    <name type="scientific">Xanthobacter flavus</name>
    <dbReference type="NCBI Taxonomy" id="281"/>
    <lineage>
        <taxon>Bacteria</taxon>
        <taxon>Pseudomonadati</taxon>
        <taxon>Pseudomonadota</taxon>
        <taxon>Alphaproteobacteria</taxon>
        <taxon>Hyphomicrobiales</taxon>
        <taxon>Xanthobacteraceae</taxon>
        <taxon>Xanthobacter</taxon>
    </lineage>
</organism>
<name>A0A9W6CIA9_XANFL</name>
<evidence type="ECO:0000256" key="2">
    <source>
        <dbReference type="ARBA" id="ARBA00022448"/>
    </source>
</evidence>
<dbReference type="AlphaFoldDB" id="A0A9W6CIA9"/>
<dbReference type="GO" id="GO:0016887">
    <property type="term" value="F:ATP hydrolysis activity"/>
    <property type="evidence" value="ECO:0007669"/>
    <property type="project" value="InterPro"/>
</dbReference>
<evidence type="ECO:0000256" key="3">
    <source>
        <dbReference type="ARBA" id="ARBA00022741"/>
    </source>
</evidence>
<dbReference type="PANTHER" id="PTHR43820:SF7">
    <property type="entry name" value="BRANCHED-CHAIN AMINO ACID TRANSPORT ATP-BINDING PROTEIN LIVF-RELATED"/>
    <property type="match status" value="1"/>
</dbReference>
<dbReference type="GO" id="GO:0015658">
    <property type="term" value="F:branched-chain amino acid transmembrane transporter activity"/>
    <property type="evidence" value="ECO:0007669"/>
    <property type="project" value="TreeGrafter"/>
</dbReference>
<proteinExistence type="inferred from homology"/>
<dbReference type="Proteomes" id="UP001144397">
    <property type="component" value="Unassembled WGS sequence"/>
</dbReference>
<keyword evidence="3" id="KW-0547">Nucleotide-binding</keyword>
<evidence type="ECO:0000313" key="9">
    <source>
        <dbReference type="Proteomes" id="UP001144397"/>
    </source>
</evidence>
<evidence type="ECO:0000313" key="7">
    <source>
        <dbReference type="EMBL" id="GLI22918.1"/>
    </source>
</evidence>
<dbReference type="Pfam" id="PF00005">
    <property type="entry name" value="ABC_tran"/>
    <property type="match status" value="1"/>
</dbReference>
<reference evidence="8 10" key="2">
    <citation type="submission" date="2023-07" db="EMBL/GenBank/DDBJ databases">
        <title>Genomic Encyclopedia of Type Strains, Phase IV (KMG-IV): sequencing the most valuable type-strain genomes for metagenomic binning, comparative biology and taxonomic classification.</title>
        <authorList>
            <person name="Goeker M."/>
        </authorList>
    </citation>
    <scope>NUCLEOTIDE SEQUENCE [LARGE SCALE GENOMIC DNA]</scope>
    <source>
        <strain evidence="8 10">DSM 338</strain>
    </source>
</reference>
<dbReference type="EMBL" id="JAVDPY010000004">
    <property type="protein sequence ID" value="MDR6334198.1"/>
    <property type="molecule type" value="Genomic_DNA"/>
</dbReference>
<keyword evidence="5" id="KW-0029">Amino-acid transport</keyword>
<gene>
    <name evidence="8" type="ORF">GGQ86_002674</name>
    <name evidence="7" type="ORF">XFLAVUS301_25920</name>
</gene>
<dbReference type="InterPro" id="IPR003593">
    <property type="entry name" value="AAA+_ATPase"/>
</dbReference>
<dbReference type="PROSITE" id="PS50893">
    <property type="entry name" value="ABC_TRANSPORTER_2"/>
    <property type="match status" value="1"/>
</dbReference>
<dbReference type="InterPro" id="IPR003439">
    <property type="entry name" value="ABC_transporter-like_ATP-bd"/>
</dbReference>
<sequence>MNSRPCDPKAEELSLALAVSGLRAGYGRGGDIVCGIDLAQKAESIVAVIGPNGSGKSSFIKTIAGLVPTRAGTVAVSGRDITTLSPARRVASGLAYVPQEANIFATLTIAENLKLATEFLRGRAGVGPEQREKVLDLFPELRLRPRTLAGNLSGGQRQMLAFACALLANPEVLLLDEPSAGLSPKIVGETMEAVVRVREAGVTVLLVEQNVAAALGIADEVVVLVAGRLTLRASAADIRQADLAGLFFGKAA</sequence>
<dbReference type="InterPro" id="IPR027417">
    <property type="entry name" value="P-loop_NTPase"/>
</dbReference>
<protein>
    <submittedName>
        <fullName evidence="7">ABC transporter ATP-binding protein</fullName>
    </submittedName>
    <submittedName>
        <fullName evidence="8">Branched-chain amino acid transport system ATP-binding protein/neutral amino acid transport system ATP-binding protein</fullName>
    </submittedName>
</protein>
<dbReference type="RefSeq" id="WP_281807818.1">
    <property type="nucleotide sequence ID" value="NZ_BSDO01000003.1"/>
</dbReference>
<dbReference type="Proteomes" id="UP001245370">
    <property type="component" value="Unassembled WGS sequence"/>
</dbReference>
<dbReference type="GO" id="GO:0015807">
    <property type="term" value="P:L-amino acid transport"/>
    <property type="evidence" value="ECO:0007669"/>
    <property type="project" value="TreeGrafter"/>
</dbReference>
<accession>A0A9W6CIA9</accession>
<dbReference type="InterPro" id="IPR017871">
    <property type="entry name" value="ABC_transporter-like_CS"/>
</dbReference>
<comment type="caution">
    <text evidence="7">The sequence shown here is derived from an EMBL/GenBank/DDBJ whole genome shotgun (WGS) entry which is preliminary data.</text>
</comment>
<dbReference type="GeneID" id="95763374"/>
<dbReference type="PROSITE" id="PS00211">
    <property type="entry name" value="ABC_TRANSPORTER_1"/>
    <property type="match status" value="1"/>
</dbReference>
<keyword evidence="4 7" id="KW-0067">ATP-binding</keyword>
<keyword evidence="10" id="KW-1185">Reference proteome</keyword>
<dbReference type="PANTHER" id="PTHR43820">
    <property type="entry name" value="HIGH-AFFINITY BRANCHED-CHAIN AMINO ACID TRANSPORT ATP-BINDING PROTEIN LIVF"/>
    <property type="match status" value="1"/>
</dbReference>
<dbReference type="EMBL" id="BSDO01000003">
    <property type="protein sequence ID" value="GLI22918.1"/>
    <property type="molecule type" value="Genomic_DNA"/>
</dbReference>
<reference evidence="7" key="1">
    <citation type="submission" date="2022-12" db="EMBL/GenBank/DDBJ databases">
        <title>Reference genome sequencing for broad-spectrum identification of bacterial and archaeal isolates by mass spectrometry.</title>
        <authorList>
            <person name="Sekiguchi Y."/>
            <person name="Tourlousse D.M."/>
        </authorList>
    </citation>
    <scope>NUCLEOTIDE SEQUENCE</scope>
    <source>
        <strain evidence="7">301</strain>
    </source>
</reference>
<evidence type="ECO:0000256" key="5">
    <source>
        <dbReference type="ARBA" id="ARBA00022970"/>
    </source>
</evidence>
<evidence type="ECO:0000256" key="1">
    <source>
        <dbReference type="ARBA" id="ARBA00005417"/>
    </source>
</evidence>
<dbReference type="InterPro" id="IPR052156">
    <property type="entry name" value="BCAA_Transport_ATP-bd_LivF"/>
</dbReference>
<keyword evidence="2" id="KW-0813">Transport</keyword>
<comment type="similarity">
    <text evidence="1">Belongs to the ABC transporter superfamily.</text>
</comment>
<dbReference type="CDD" id="cd03224">
    <property type="entry name" value="ABC_TM1139_LivF_branched"/>
    <property type="match status" value="1"/>
</dbReference>
<evidence type="ECO:0000259" key="6">
    <source>
        <dbReference type="PROSITE" id="PS50893"/>
    </source>
</evidence>
<evidence type="ECO:0000313" key="8">
    <source>
        <dbReference type="EMBL" id="MDR6334198.1"/>
    </source>
</evidence>
<feature type="domain" description="ABC transporter" evidence="6">
    <location>
        <begin position="17"/>
        <end position="251"/>
    </location>
</feature>
<dbReference type="Gene3D" id="3.40.50.300">
    <property type="entry name" value="P-loop containing nucleotide triphosphate hydrolases"/>
    <property type="match status" value="1"/>
</dbReference>
<dbReference type="SUPFAM" id="SSF52540">
    <property type="entry name" value="P-loop containing nucleoside triphosphate hydrolases"/>
    <property type="match status" value="1"/>
</dbReference>
<evidence type="ECO:0000313" key="10">
    <source>
        <dbReference type="Proteomes" id="UP001245370"/>
    </source>
</evidence>